<dbReference type="InterPro" id="IPR045068">
    <property type="entry name" value="BACURD1-3"/>
</dbReference>
<sequence length="291" mass="33008">MSGEHKTVIKGNSSKYVKLNVGGSLHYTTIGTLTKQDTMLRAMFSGRMEVLTDSEGWILIDRSGKHFGTIVNFLRDGHVPLPESKRDLMELLQEAKYYLVQDLVLLIENTLKRVGKDDVEPVCNVPLLTSSKEEQALITSTTKPVIKLICIRHNNKYSYTSNSDDNLLKNIELFDKLSLRFNGRILFLKDVIGVGSNEICCWSFYGNNQKIAEVCCTSIVYGTDKKHTKVEFPEAKIYEEALNVLLYENRHPRPDAELMQATRGYSTSNGASGYQSDEEPEEVSKDRIRRK</sequence>
<evidence type="ECO:0000259" key="2">
    <source>
        <dbReference type="PROSITE" id="PS50097"/>
    </source>
</evidence>
<feature type="domain" description="BTB" evidence="2">
    <location>
        <begin position="15"/>
        <end position="83"/>
    </location>
</feature>
<reference evidence="3" key="2">
    <citation type="journal article" date="2021" name="Genome Biol. Evol.">
        <title>Developing a high-quality reference genome for a parasitic bivalve with doubly uniparental inheritance (Bivalvia: Unionida).</title>
        <authorList>
            <person name="Smith C.H."/>
        </authorList>
    </citation>
    <scope>NUCLEOTIDE SEQUENCE</scope>
    <source>
        <strain evidence="3">CHS0354</strain>
        <tissue evidence="3">Mantle</tissue>
    </source>
</reference>
<comment type="caution">
    <text evidence="3">The sequence shown here is derived from an EMBL/GenBank/DDBJ whole genome shotgun (WGS) entry which is preliminary data.</text>
</comment>
<evidence type="ECO:0000313" key="4">
    <source>
        <dbReference type="Proteomes" id="UP001195483"/>
    </source>
</evidence>
<evidence type="ECO:0000256" key="1">
    <source>
        <dbReference type="SAM" id="MobiDB-lite"/>
    </source>
</evidence>
<protein>
    <recommendedName>
        <fullName evidence="2">BTB domain-containing protein</fullName>
    </recommendedName>
</protein>
<dbReference type="Pfam" id="PF02214">
    <property type="entry name" value="BTB_2"/>
    <property type="match status" value="1"/>
</dbReference>
<dbReference type="EMBL" id="JAEAOA010002018">
    <property type="protein sequence ID" value="KAK3587279.1"/>
    <property type="molecule type" value="Genomic_DNA"/>
</dbReference>
<evidence type="ECO:0000313" key="3">
    <source>
        <dbReference type="EMBL" id="KAK3587279.1"/>
    </source>
</evidence>
<dbReference type="CDD" id="cd18369">
    <property type="entry name" value="BTB_POZ_KCTD10-like_BACURD"/>
    <property type="match status" value="1"/>
</dbReference>
<feature type="compositionally biased region" description="Polar residues" evidence="1">
    <location>
        <begin position="263"/>
        <end position="275"/>
    </location>
</feature>
<reference evidence="3" key="1">
    <citation type="journal article" date="2021" name="Genome Biol. Evol.">
        <title>A High-Quality Reference Genome for a Parasitic Bivalve with Doubly Uniparental Inheritance (Bivalvia: Unionida).</title>
        <authorList>
            <person name="Smith C.H."/>
        </authorList>
    </citation>
    <scope>NUCLEOTIDE SEQUENCE</scope>
    <source>
        <strain evidence="3">CHS0354</strain>
    </source>
</reference>
<dbReference type="InterPro" id="IPR003131">
    <property type="entry name" value="T1-type_BTB"/>
</dbReference>
<reference evidence="3" key="3">
    <citation type="submission" date="2023-05" db="EMBL/GenBank/DDBJ databases">
        <authorList>
            <person name="Smith C.H."/>
        </authorList>
    </citation>
    <scope>NUCLEOTIDE SEQUENCE</scope>
    <source>
        <strain evidence="3">CHS0354</strain>
        <tissue evidence="3">Mantle</tissue>
    </source>
</reference>
<dbReference type="Proteomes" id="UP001195483">
    <property type="component" value="Unassembled WGS sequence"/>
</dbReference>
<name>A0AAE0VRA2_9BIVA</name>
<dbReference type="InterPro" id="IPR000210">
    <property type="entry name" value="BTB/POZ_dom"/>
</dbReference>
<dbReference type="PROSITE" id="PS50097">
    <property type="entry name" value="BTB"/>
    <property type="match status" value="1"/>
</dbReference>
<organism evidence="3 4">
    <name type="scientific">Potamilus streckersoni</name>
    <dbReference type="NCBI Taxonomy" id="2493646"/>
    <lineage>
        <taxon>Eukaryota</taxon>
        <taxon>Metazoa</taxon>
        <taxon>Spiralia</taxon>
        <taxon>Lophotrochozoa</taxon>
        <taxon>Mollusca</taxon>
        <taxon>Bivalvia</taxon>
        <taxon>Autobranchia</taxon>
        <taxon>Heteroconchia</taxon>
        <taxon>Palaeoheterodonta</taxon>
        <taxon>Unionida</taxon>
        <taxon>Unionoidea</taxon>
        <taxon>Unionidae</taxon>
        <taxon>Ambleminae</taxon>
        <taxon>Lampsilini</taxon>
        <taxon>Potamilus</taxon>
    </lineage>
</organism>
<dbReference type="PANTHER" id="PTHR11145:SF8">
    <property type="entry name" value="RE57120P"/>
    <property type="match status" value="1"/>
</dbReference>
<dbReference type="InterPro" id="IPR011333">
    <property type="entry name" value="SKP1/BTB/POZ_sf"/>
</dbReference>
<dbReference type="Gene3D" id="3.30.710.10">
    <property type="entry name" value="Potassium Channel Kv1.1, Chain A"/>
    <property type="match status" value="1"/>
</dbReference>
<dbReference type="SMART" id="SM00225">
    <property type="entry name" value="BTB"/>
    <property type="match status" value="1"/>
</dbReference>
<dbReference type="SUPFAM" id="SSF54695">
    <property type="entry name" value="POZ domain"/>
    <property type="match status" value="1"/>
</dbReference>
<feature type="region of interest" description="Disordered" evidence="1">
    <location>
        <begin position="257"/>
        <end position="291"/>
    </location>
</feature>
<accession>A0AAE0VRA2</accession>
<dbReference type="PANTHER" id="PTHR11145">
    <property type="entry name" value="BTB/POZ DOMAIN-CONTAINING ADAPTER FOR CUL3-MEDIATED RHOA DEGRADATION PROTEIN FAMILY MEMBER"/>
    <property type="match status" value="1"/>
</dbReference>
<feature type="compositionally biased region" description="Basic and acidic residues" evidence="1">
    <location>
        <begin position="282"/>
        <end position="291"/>
    </location>
</feature>
<keyword evidence="4" id="KW-1185">Reference proteome</keyword>
<dbReference type="GO" id="GO:0051260">
    <property type="term" value="P:protein homooligomerization"/>
    <property type="evidence" value="ECO:0007669"/>
    <property type="project" value="InterPro"/>
</dbReference>
<dbReference type="AlphaFoldDB" id="A0AAE0VRA2"/>
<proteinExistence type="predicted"/>
<dbReference type="FunFam" id="3.30.710.10:FF:000046">
    <property type="entry name" value="BTB/POZ domain-containing protein KCTD7 isoform X1"/>
    <property type="match status" value="1"/>
</dbReference>
<gene>
    <name evidence="3" type="ORF">CHS0354_034425</name>
</gene>